<gene>
    <name evidence="5" type="ORF">BC781_101195</name>
</gene>
<evidence type="ECO:0000313" key="6">
    <source>
        <dbReference type="Proteomes" id="UP000245535"/>
    </source>
</evidence>
<evidence type="ECO:0000259" key="4">
    <source>
        <dbReference type="PROSITE" id="PS51379"/>
    </source>
</evidence>
<dbReference type="SUPFAM" id="SSF54862">
    <property type="entry name" value="4Fe-4S ferredoxins"/>
    <property type="match status" value="1"/>
</dbReference>
<evidence type="ECO:0000313" key="5">
    <source>
        <dbReference type="EMBL" id="PWJ43849.1"/>
    </source>
</evidence>
<name>A0A315ZFB6_SEDFL</name>
<dbReference type="PANTHER" id="PTHR42827">
    <property type="entry name" value="IRON-SULFUR CLUSTER-BINDING PROTEIN-RELATED"/>
    <property type="match status" value="1"/>
</dbReference>
<evidence type="ECO:0000256" key="2">
    <source>
        <dbReference type="ARBA" id="ARBA00023004"/>
    </source>
</evidence>
<dbReference type="Pfam" id="PF12838">
    <property type="entry name" value="Fer4_7"/>
    <property type="match status" value="1"/>
</dbReference>
<evidence type="ECO:0000256" key="3">
    <source>
        <dbReference type="ARBA" id="ARBA00023014"/>
    </source>
</evidence>
<dbReference type="Proteomes" id="UP000245535">
    <property type="component" value="Unassembled WGS sequence"/>
</dbReference>
<feature type="domain" description="4Fe-4S ferredoxin-type" evidence="4">
    <location>
        <begin position="235"/>
        <end position="264"/>
    </location>
</feature>
<dbReference type="EMBL" id="QGDO01000001">
    <property type="protein sequence ID" value="PWJ43849.1"/>
    <property type="molecule type" value="Genomic_DNA"/>
</dbReference>
<comment type="caution">
    <text evidence="5">The sequence shown here is derived from an EMBL/GenBank/DDBJ whole genome shotgun (WGS) entry which is preliminary data.</text>
</comment>
<keyword evidence="1" id="KW-0479">Metal-binding</keyword>
<dbReference type="GO" id="GO:0051536">
    <property type="term" value="F:iron-sulfur cluster binding"/>
    <property type="evidence" value="ECO:0007669"/>
    <property type="project" value="UniProtKB-KW"/>
</dbReference>
<dbReference type="PANTHER" id="PTHR42827:SF1">
    <property type="entry name" value="IRON-SULFUR CLUSTER-BINDING PROTEIN"/>
    <property type="match status" value="1"/>
</dbReference>
<dbReference type="PROSITE" id="PS00198">
    <property type="entry name" value="4FE4S_FER_1"/>
    <property type="match status" value="1"/>
</dbReference>
<proteinExistence type="predicted"/>
<dbReference type="AlphaFoldDB" id="A0A315ZFB6"/>
<keyword evidence="3" id="KW-0411">Iron-sulfur</keyword>
<evidence type="ECO:0000256" key="1">
    <source>
        <dbReference type="ARBA" id="ARBA00022723"/>
    </source>
</evidence>
<protein>
    <submittedName>
        <fullName evidence="5">4Fe-4S dicluster protein</fullName>
    </submittedName>
</protein>
<dbReference type="PROSITE" id="PS51379">
    <property type="entry name" value="4FE4S_FER_2"/>
    <property type="match status" value="1"/>
</dbReference>
<dbReference type="InterPro" id="IPR017900">
    <property type="entry name" value="4Fe4S_Fe_S_CS"/>
</dbReference>
<dbReference type="RefSeq" id="WP_109615382.1">
    <property type="nucleotide sequence ID" value="NZ_QGDO01000001.1"/>
</dbReference>
<dbReference type="InterPro" id="IPR017896">
    <property type="entry name" value="4Fe4S_Fe-S-bd"/>
</dbReference>
<keyword evidence="6" id="KW-1185">Reference proteome</keyword>
<sequence length="317" mass="35613">MRLYRLMRKPPWFLSVSTWIRKDDNPIKAGTEARNPKNIILLEAQYGSLSTKLKMILPLAKMFKSILVNMRKSAKSIIHNPKIGKRRISLKDLEGLEKIAKENGVSTLGYTKVNPNHIFKNFEILYDNAIMLTMEMDKNLMAKGEGQESMNEIMRTYDGLGRVVNIMADYLRSKGYNCHASPAFGGDINTVPTAQDAGLGCIGKNGILISPEFGPSLRLAAVFVDIENLPFSKENEHEWITDFCESCNLCVKNCPAQAIYTKPTYNDQGGRVFIDPLKCIDPFSKGCSMCVTSCVFTSGKYDKIKSVYEQKNERASH</sequence>
<organism evidence="5 6">
    <name type="scientific">Sediminitomix flava</name>
    <dbReference type="NCBI Taxonomy" id="379075"/>
    <lineage>
        <taxon>Bacteria</taxon>
        <taxon>Pseudomonadati</taxon>
        <taxon>Bacteroidota</taxon>
        <taxon>Cytophagia</taxon>
        <taxon>Cytophagales</taxon>
        <taxon>Flammeovirgaceae</taxon>
        <taxon>Sediminitomix</taxon>
    </lineage>
</organism>
<keyword evidence="2" id="KW-0408">Iron</keyword>
<dbReference type="Gene3D" id="3.30.70.20">
    <property type="match status" value="1"/>
</dbReference>
<accession>A0A315ZFB6</accession>
<dbReference type="GO" id="GO:0046872">
    <property type="term" value="F:metal ion binding"/>
    <property type="evidence" value="ECO:0007669"/>
    <property type="project" value="UniProtKB-KW"/>
</dbReference>
<reference evidence="5 6" key="1">
    <citation type="submission" date="2018-03" db="EMBL/GenBank/DDBJ databases">
        <title>Genomic Encyclopedia of Archaeal and Bacterial Type Strains, Phase II (KMG-II): from individual species to whole genera.</title>
        <authorList>
            <person name="Goeker M."/>
        </authorList>
    </citation>
    <scope>NUCLEOTIDE SEQUENCE [LARGE SCALE GENOMIC DNA]</scope>
    <source>
        <strain evidence="5 6">DSM 28229</strain>
    </source>
</reference>
<dbReference type="OrthoDB" id="9808559at2"/>